<organism evidence="1 2">
    <name type="scientific">Trametes sanguinea</name>
    <dbReference type="NCBI Taxonomy" id="158606"/>
    <lineage>
        <taxon>Eukaryota</taxon>
        <taxon>Fungi</taxon>
        <taxon>Dikarya</taxon>
        <taxon>Basidiomycota</taxon>
        <taxon>Agaricomycotina</taxon>
        <taxon>Agaricomycetes</taxon>
        <taxon>Polyporales</taxon>
        <taxon>Polyporaceae</taxon>
        <taxon>Trametes</taxon>
    </lineage>
</organism>
<proteinExistence type="predicted"/>
<name>A0ACC1N303_9APHY</name>
<dbReference type="Proteomes" id="UP001144978">
    <property type="component" value="Unassembled WGS sequence"/>
</dbReference>
<gene>
    <name evidence="1" type="ORF">NUW54_g12033</name>
</gene>
<reference evidence="1" key="1">
    <citation type="submission" date="2022-08" db="EMBL/GenBank/DDBJ databases">
        <title>Genome Sequence of Pycnoporus sanguineus.</title>
        <authorList>
            <person name="Buettner E."/>
        </authorList>
    </citation>
    <scope>NUCLEOTIDE SEQUENCE</scope>
    <source>
        <strain evidence="1">CG-C14</strain>
    </source>
</reference>
<evidence type="ECO:0000313" key="2">
    <source>
        <dbReference type="Proteomes" id="UP001144978"/>
    </source>
</evidence>
<accession>A0ACC1N303</accession>
<protein>
    <submittedName>
        <fullName evidence="1">Uncharacterized protein</fullName>
    </submittedName>
</protein>
<evidence type="ECO:0000313" key="1">
    <source>
        <dbReference type="EMBL" id="KAJ2973617.1"/>
    </source>
</evidence>
<keyword evidence="2" id="KW-1185">Reference proteome</keyword>
<comment type="caution">
    <text evidence="1">The sequence shown here is derived from an EMBL/GenBank/DDBJ whole genome shotgun (WGS) entry which is preliminary data.</text>
</comment>
<dbReference type="EMBL" id="JANSHE010004948">
    <property type="protein sequence ID" value="KAJ2973617.1"/>
    <property type="molecule type" value="Genomic_DNA"/>
</dbReference>
<sequence length="382" mass="42717">MLDDLERILTEKGIHFDRKGNRIRCFPHVVNISVQRGLRALGCATKKSHLNADDSSETVQESRDGQSAESDAQAWHTATEVDPPLHLEAHAPGADPSDPTFDDFEAAHDPEFNDALNEDVEYATALSQNPVKAARTLINKARQSGQRRDDFEQIVADGIQTNIFGDGMEPGGRQLLRDVDTRWSSTFLMIDRLLSLYPAVQILMNKHDRDALLSDKQLDVLSDIREFLSIPPCSLPAYTELIEILKGAKAKLPRIAHGIQAAISALEEYMAYTRQTRVYALAMVINPTLKFMWMQQNWRTDEVETARGWVIDAMLEYRIAARRSATEHGEQDRSSQQPAQNEARSRQASTSQTGAQPQALSDAHHPSSRIATQNAKANDAHR</sequence>